<evidence type="ECO:0000313" key="5">
    <source>
        <dbReference type="EMBL" id="OMP89128.1"/>
    </source>
</evidence>
<keyword evidence="1" id="KW-0677">Repeat</keyword>
<protein>
    <submittedName>
        <fullName evidence="5">Tetratricopeptide repeat protein 1</fullName>
    </submittedName>
</protein>
<dbReference type="STRING" id="420778.A0A1S8BPF1"/>
<gene>
    <name evidence="5" type="ORF">BK809_0005849</name>
</gene>
<dbReference type="SUPFAM" id="SSF48452">
    <property type="entry name" value="TPR-like"/>
    <property type="match status" value="2"/>
</dbReference>
<dbReference type="InterPro" id="IPR031101">
    <property type="entry name" value="Ctr9"/>
</dbReference>
<evidence type="ECO:0000256" key="3">
    <source>
        <dbReference type="PROSITE-ProRule" id="PRU00339"/>
    </source>
</evidence>
<feature type="region of interest" description="Disordered" evidence="4">
    <location>
        <begin position="951"/>
        <end position="1256"/>
    </location>
</feature>
<dbReference type="EMBL" id="MSZU01000074">
    <property type="protein sequence ID" value="OMP89128.1"/>
    <property type="molecule type" value="Genomic_DNA"/>
</dbReference>
<feature type="compositionally biased region" description="Basic residues" evidence="4">
    <location>
        <begin position="1067"/>
        <end position="1086"/>
    </location>
</feature>
<dbReference type="GO" id="GO:0016593">
    <property type="term" value="C:Cdc73/Paf1 complex"/>
    <property type="evidence" value="ECO:0007669"/>
    <property type="project" value="TreeGrafter"/>
</dbReference>
<dbReference type="Pfam" id="PF13174">
    <property type="entry name" value="TPR_6"/>
    <property type="match status" value="1"/>
</dbReference>
<sequence length="1256" mass="141178">MAAPNGLANGVNGHANGTIEPKRFSDIPNVLDVTVNEGGDVEQVEIDLVELNDDPTELCILLENENVVKSTWMTIAFAYAKQHRTALAIDILQKARDAFSRAGAEEKLSILSALFWLNLCMCREAPRLRPDNTGPEVKTKEQWIQAATANLNDASRISPSYAPLFLARGVLYLLRASAITQTKSGAPDSAERTDALRQAAKCFDDSLRAYGGKNLMAMLGKARVQYSLGKYADALASYQKVLGQAPDMMDPDPRIGIGCCLWQLGYKEDAKNAWERALELCPDSKTANILLGLYHLNISSQYSTTSPEFAPIYKKAMVQYTQKAFKLDDKYPLSCATFGGYFLMRKAMAQVERLSRRSIDFTDVNAVASDGWYLLGRKEHYENEISKALEYYQRADTARGGEDRGYLPAKFGMAQIRIMMQDFEGAKLRLEKIIQQSKSTEALILLGSLYAEDVFAAQAANSKEDKSNELKKAISLLESVRSAWRDPKRKVSPDTAVLLNLARLYETDHPEKSLQCLHQVEQMELDEIPEEDRPDEPQAPDPTQENYDVAKEVYEEAKRAHLNALRENLPPQLLNNMGCFYYQQEKYAQARELFQSALNACVKVGDKDQSVDTDALVTTISYSLARTYEAEGMLDEAKKVYEGLLQRHGDYVDANIRLTYIKLRQSPQDEGPKAMSELYKAESTNLEVRALYGWFQRKAKKRTGNIHEDQEQRHYKHTLQHYDKHDRYSLTGMGNIYLAFAREMRRDTEQDKDKRRKMYQRAVEFFDKALQLDSKNAYAAQGIGIALIECNKDFNGAVQLFTKVRETMKDASVYINLGHVYCELRQYSRAIENYEAALAKDRARDATILACLGRVWLLKGKQEKSIQAMRTSLEYSQRVSATKLARGTKTNEIQALEVAPEQDHFKFNVAFVQIQIAQLIHVLPENVRSLEEVEAAAKGLDDAIEAFSAIAKSPNPPFPRQDIEARANMGRNTQRKQLDRAIQSQREYEEKNAAKLKEARERREAEIRQREEEKRQKEEAEAERQRQVQEERQKMQERDRELAAKRADEEKRVQDAEMTTDSETGERKKRQKKSRGGGGGGKRKKKGAESDSEGEAGSDSEAGGKGRRSRRRTTTSATPGGSDDDKPRKKKKRKLERKAPATKVQNSKYKSSEFVQSDDDSDLDDAAQAANESLAAKVHAAEEGGSPPPRPDAESGDEEAPTASRNRKRVVDDDDEDEDGGTAAPANNGGEADTPMGGLEDDEGHLDARVDVHGVI</sequence>
<dbReference type="GO" id="GO:0000993">
    <property type="term" value="F:RNA polymerase II complex binding"/>
    <property type="evidence" value="ECO:0007669"/>
    <property type="project" value="TreeGrafter"/>
</dbReference>
<dbReference type="SMART" id="SM00028">
    <property type="entry name" value="TPR"/>
    <property type="match status" value="9"/>
</dbReference>
<dbReference type="GO" id="GO:0006355">
    <property type="term" value="P:regulation of DNA-templated transcription"/>
    <property type="evidence" value="ECO:0007669"/>
    <property type="project" value="InterPro"/>
</dbReference>
<evidence type="ECO:0000256" key="1">
    <source>
        <dbReference type="ARBA" id="ARBA00022737"/>
    </source>
</evidence>
<comment type="caution">
    <text evidence="5">The sequence shown here is derived from an EMBL/GenBank/DDBJ whole genome shotgun (WGS) entry which is preliminary data.</text>
</comment>
<dbReference type="PROSITE" id="PS50005">
    <property type="entry name" value="TPR"/>
    <property type="match status" value="1"/>
</dbReference>
<dbReference type="PANTHER" id="PTHR14027">
    <property type="entry name" value="RNA POLYMERASE-ASSOCIATED PROTEIN CTR9"/>
    <property type="match status" value="1"/>
</dbReference>
<name>A0A1S8BPF1_9PEZI</name>
<reference evidence="5 6" key="1">
    <citation type="submission" date="2017-01" db="EMBL/GenBank/DDBJ databases">
        <title>Draft genome sequence of Diplodia seriata F98.1, a fungal species involved in grapevine trunk diseases.</title>
        <authorList>
            <person name="Robert-Siegwald G."/>
            <person name="Vallet J."/>
            <person name="Abou-Mansour E."/>
            <person name="Xu J."/>
            <person name="Rey P."/>
            <person name="Bertsch C."/>
            <person name="Rego C."/>
            <person name="Larignon P."/>
            <person name="Fontaine F."/>
            <person name="Lebrun M.-H."/>
        </authorList>
    </citation>
    <scope>NUCLEOTIDE SEQUENCE [LARGE SCALE GENOMIC DNA]</scope>
    <source>
        <strain evidence="5 6">F98.1</strain>
    </source>
</reference>
<feature type="compositionally biased region" description="Basic and acidic residues" evidence="4">
    <location>
        <begin position="1245"/>
        <end position="1256"/>
    </location>
</feature>
<proteinExistence type="predicted"/>
<feature type="compositionally biased region" description="Acidic residues" evidence="4">
    <location>
        <begin position="1156"/>
        <end position="1165"/>
    </location>
</feature>
<feature type="repeat" description="TPR" evidence="3">
    <location>
        <begin position="811"/>
        <end position="844"/>
    </location>
</feature>
<dbReference type="AlphaFoldDB" id="A0A1S8BPF1"/>
<organism evidence="5 6">
    <name type="scientific">Diplodia seriata</name>
    <dbReference type="NCBI Taxonomy" id="420778"/>
    <lineage>
        <taxon>Eukaryota</taxon>
        <taxon>Fungi</taxon>
        <taxon>Dikarya</taxon>
        <taxon>Ascomycota</taxon>
        <taxon>Pezizomycotina</taxon>
        <taxon>Dothideomycetes</taxon>
        <taxon>Dothideomycetes incertae sedis</taxon>
        <taxon>Botryosphaeriales</taxon>
        <taxon>Botryosphaeriaceae</taxon>
        <taxon>Diplodia</taxon>
    </lineage>
</organism>
<dbReference type="PANTHER" id="PTHR14027:SF2">
    <property type="entry name" value="RNA POLYMERASE-ASSOCIATED PROTEIN CTR9 HOMOLOG"/>
    <property type="match status" value="1"/>
</dbReference>
<dbReference type="PROSITE" id="PS50293">
    <property type="entry name" value="TPR_REGION"/>
    <property type="match status" value="1"/>
</dbReference>
<dbReference type="GO" id="GO:0006368">
    <property type="term" value="P:transcription elongation by RNA polymerase II"/>
    <property type="evidence" value="ECO:0007669"/>
    <property type="project" value="TreeGrafter"/>
</dbReference>
<dbReference type="InterPro" id="IPR011990">
    <property type="entry name" value="TPR-like_helical_dom_sf"/>
</dbReference>
<dbReference type="Proteomes" id="UP000190776">
    <property type="component" value="Unassembled WGS sequence"/>
</dbReference>
<feature type="compositionally biased region" description="Polar residues" evidence="4">
    <location>
        <begin position="1143"/>
        <end position="1155"/>
    </location>
</feature>
<dbReference type="Pfam" id="PF13432">
    <property type="entry name" value="TPR_16"/>
    <property type="match status" value="2"/>
</dbReference>
<dbReference type="Gene3D" id="1.25.40.10">
    <property type="entry name" value="Tetratricopeptide repeat domain"/>
    <property type="match status" value="4"/>
</dbReference>
<dbReference type="Pfam" id="PF13374">
    <property type="entry name" value="TPR_10"/>
    <property type="match status" value="1"/>
</dbReference>
<dbReference type="Pfam" id="PF13181">
    <property type="entry name" value="TPR_8"/>
    <property type="match status" value="1"/>
</dbReference>
<evidence type="ECO:0000256" key="2">
    <source>
        <dbReference type="ARBA" id="ARBA00022803"/>
    </source>
</evidence>
<dbReference type="InterPro" id="IPR019734">
    <property type="entry name" value="TPR_rpt"/>
</dbReference>
<accession>A0A1S8BPF1</accession>
<keyword evidence="2 3" id="KW-0802">TPR repeat</keyword>
<evidence type="ECO:0000256" key="4">
    <source>
        <dbReference type="SAM" id="MobiDB-lite"/>
    </source>
</evidence>
<evidence type="ECO:0000313" key="6">
    <source>
        <dbReference type="Proteomes" id="UP000190776"/>
    </source>
</evidence>
<dbReference type="OrthoDB" id="343875at2759"/>
<feature type="compositionally biased region" description="Basic and acidic residues" evidence="4">
    <location>
        <begin position="986"/>
        <end position="1055"/>
    </location>
</feature>